<keyword evidence="2" id="KW-1185">Reference proteome</keyword>
<comment type="caution">
    <text evidence="1">The sequence shown here is derived from an EMBL/GenBank/DDBJ whole genome shotgun (WGS) entry which is preliminary data.</text>
</comment>
<gene>
    <name evidence="1" type="ORF">QFZ49_000946</name>
</gene>
<dbReference type="EMBL" id="JAUSZS010000002">
    <property type="protein sequence ID" value="MDQ0931039.1"/>
    <property type="molecule type" value="Genomic_DNA"/>
</dbReference>
<accession>A0ABU0RGB9</accession>
<evidence type="ECO:0000313" key="1">
    <source>
        <dbReference type="EMBL" id="MDQ0931039.1"/>
    </source>
</evidence>
<dbReference type="RefSeq" id="WP_373431114.1">
    <property type="nucleotide sequence ID" value="NZ_JAUSZS010000002.1"/>
</dbReference>
<dbReference type="Proteomes" id="UP001223072">
    <property type="component" value="Unassembled WGS sequence"/>
</dbReference>
<sequence>MTTELRAGEMCAGTSASTSRPAVRSNFFALDIPASSARTRERFGWQPVGVGLLADLETGHYMGG</sequence>
<protein>
    <submittedName>
        <fullName evidence="1">Uncharacterized protein</fullName>
    </submittedName>
</protein>
<reference evidence="1 2" key="1">
    <citation type="submission" date="2023-07" db="EMBL/GenBank/DDBJ databases">
        <title>Comparative genomics of wheat-associated soil bacteria to identify genetic determinants of phenazine resistance.</title>
        <authorList>
            <person name="Mouncey N."/>
        </authorList>
    </citation>
    <scope>NUCLEOTIDE SEQUENCE [LARGE SCALE GENOMIC DNA]</scope>
    <source>
        <strain evidence="1 2">W2I16</strain>
    </source>
</reference>
<evidence type="ECO:0000313" key="2">
    <source>
        <dbReference type="Proteomes" id="UP001223072"/>
    </source>
</evidence>
<name>A0ABU0RGB9_9ACTN</name>
<organism evidence="1 2">
    <name type="scientific">Streptomyces turgidiscabies</name>
    <dbReference type="NCBI Taxonomy" id="85558"/>
    <lineage>
        <taxon>Bacteria</taxon>
        <taxon>Bacillati</taxon>
        <taxon>Actinomycetota</taxon>
        <taxon>Actinomycetes</taxon>
        <taxon>Kitasatosporales</taxon>
        <taxon>Streptomycetaceae</taxon>
        <taxon>Streptomyces</taxon>
    </lineage>
</organism>
<proteinExistence type="predicted"/>